<evidence type="ECO:0000256" key="1">
    <source>
        <dbReference type="SAM" id="Phobius"/>
    </source>
</evidence>
<feature type="domain" description="PH" evidence="2">
    <location>
        <begin position="10"/>
        <end position="144"/>
    </location>
</feature>
<keyword evidence="4" id="KW-1185">Reference proteome</keyword>
<feature type="transmembrane region" description="Helical" evidence="1">
    <location>
        <begin position="44"/>
        <end position="64"/>
    </location>
</feature>
<keyword evidence="1" id="KW-1133">Transmembrane helix</keyword>
<protein>
    <recommendedName>
        <fullName evidence="2">PH domain-containing protein</fullName>
    </recommendedName>
</protein>
<dbReference type="RefSeq" id="WP_110362106.1">
    <property type="nucleotide sequence ID" value="NZ_QFLI01000009.1"/>
</dbReference>
<organism evidence="3 4">
    <name type="scientific">Marinifilum breve</name>
    <dbReference type="NCBI Taxonomy" id="2184082"/>
    <lineage>
        <taxon>Bacteria</taxon>
        <taxon>Pseudomonadati</taxon>
        <taxon>Bacteroidota</taxon>
        <taxon>Bacteroidia</taxon>
        <taxon>Marinilabiliales</taxon>
        <taxon>Marinifilaceae</taxon>
    </lineage>
</organism>
<evidence type="ECO:0000313" key="4">
    <source>
        <dbReference type="Proteomes" id="UP000248079"/>
    </source>
</evidence>
<feature type="transmembrane region" description="Helical" evidence="1">
    <location>
        <begin position="12"/>
        <end position="32"/>
    </location>
</feature>
<dbReference type="OrthoDB" id="1358159at2"/>
<proteinExistence type="predicted"/>
<dbReference type="InterPro" id="IPR058916">
    <property type="entry name" value="PH_40"/>
</dbReference>
<gene>
    <name evidence="3" type="ORF">DF185_17745</name>
</gene>
<keyword evidence="1" id="KW-0812">Transmembrane</keyword>
<name>A0A2V3ZTS1_9BACT</name>
<dbReference type="AlphaFoldDB" id="A0A2V3ZTS1"/>
<evidence type="ECO:0000313" key="3">
    <source>
        <dbReference type="EMBL" id="PXX97811.1"/>
    </source>
</evidence>
<dbReference type="Pfam" id="PF26566">
    <property type="entry name" value="PH_40"/>
    <property type="match status" value="1"/>
</dbReference>
<keyword evidence="1" id="KW-0472">Membrane</keyword>
<accession>A0A2V3ZTS1</accession>
<dbReference type="EMBL" id="QFLI01000009">
    <property type="protein sequence ID" value="PXX97811.1"/>
    <property type="molecule type" value="Genomic_DNA"/>
</dbReference>
<dbReference type="Proteomes" id="UP000248079">
    <property type="component" value="Unassembled WGS sequence"/>
</dbReference>
<evidence type="ECO:0000259" key="2">
    <source>
        <dbReference type="Pfam" id="PF26566"/>
    </source>
</evidence>
<reference evidence="3 4" key="1">
    <citation type="submission" date="2018-05" db="EMBL/GenBank/DDBJ databases">
        <title>Marinifilum breve JC075T sp. nov., a marine bacterium isolated from Yongle Blue Hole in the South China Sea.</title>
        <authorList>
            <person name="Fu T."/>
        </authorList>
    </citation>
    <scope>NUCLEOTIDE SEQUENCE [LARGE SCALE GENOMIC DNA]</scope>
    <source>
        <strain evidence="3 4">JC075</strain>
    </source>
</reference>
<comment type="caution">
    <text evidence="3">The sequence shown here is derived from an EMBL/GenBank/DDBJ whole genome shotgun (WGS) entry which is preliminary data.</text>
</comment>
<sequence>MDRIIKISWRSHLKHLKGLFFFLAFFTLFAFYQYSKGIQHNIDALVVVFAFMIGYSILVLYLHLEYYFTNKGVSLTIERDKIIYSKKGVDEEINFQDIKKIKRFMTRRLYNGKHMILPTDFYHYTKITLRNDESYVITSLLFPDAKQKWPGNVERKLKIITFVD</sequence>